<dbReference type="CDD" id="cd07816">
    <property type="entry name" value="Bet_v1-like"/>
    <property type="match status" value="1"/>
</dbReference>
<comment type="caution">
    <text evidence="6">The sequence shown here is derived from an EMBL/GenBank/DDBJ whole genome shotgun (WGS) entry which is preliminary data.</text>
</comment>
<dbReference type="FunFam" id="3.30.530.20:FF:000007">
    <property type="entry name" value="Major pollen allergen Bet v 1-A"/>
    <property type="match status" value="1"/>
</dbReference>
<evidence type="ECO:0000256" key="1">
    <source>
        <dbReference type="ARBA" id="ARBA00009744"/>
    </source>
</evidence>
<dbReference type="InterPro" id="IPR050279">
    <property type="entry name" value="Plant_def-hormone_signal"/>
</dbReference>
<keyword evidence="3 4" id="KW-0568">Pathogenesis-related protein</keyword>
<dbReference type="Pfam" id="PF00407">
    <property type="entry name" value="Bet_v_1"/>
    <property type="match status" value="2"/>
</dbReference>
<comment type="similarity">
    <text evidence="1 4">Belongs to the BetVI family.</text>
</comment>
<dbReference type="GO" id="GO:0004864">
    <property type="term" value="F:protein phosphatase inhibitor activity"/>
    <property type="evidence" value="ECO:0007669"/>
    <property type="project" value="InterPro"/>
</dbReference>
<dbReference type="OrthoDB" id="1858506at2759"/>
<dbReference type="GO" id="GO:0005634">
    <property type="term" value="C:nucleus"/>
    <property type="evidence" value="ECO:0007669"/>
    <property type="project" value="TreeGrafter"/>
</dbReference>
<evidence type="ECO:0000256" key="4">
    <source>
        <dbReference type="RuleBase" id="RU000409"/>
    </source>
</evidence>
<organism evidence="6 7">
    <name type="scientific">Morella rubra</name>
    <name type="common">Chinese bayberry</name>
    <dbReference type="NCBI Taxonomy" id="262757"/>
    <lineage>
        <taxon>Eukaryota</taxon>
        <taxon>Viridiplantae</taxon>
        <taxon>Streptophyta</taxon>
        <taxon>Embryophyta</taxon>
        <taxon>Tracheophyta</taxon>
        <taxon>Spermatophyta</taxon>
        <taxon>Magnoliopsida</taxon>
        <taxon>eudicotyledons</taxon>
        <taxon>Gunneridae</taxon>
        <taxon>Pentapetalae</taxon>
        <taxon>rosids</taxon>
        <taxon>fabids</taxon>
        <taxon>Fagales</taxon>
        <taxon>Myricaceae</taxon>
        <taxon>Morella</taxon>
    </lineage>
</organism>
<keyword evidence="2 4" id="KW-0611">Plant defense</keyword>
<keyword evidence="7" id="KW-1185">Reference proteome</keyword>
<feature type="domain" description="Bet v I/Major latex protein" evidence="5">
    <location>
        <begin position="14"/>
        <end position="60"/>
    </location>
</feature>
<evidence type="ECO:0000259" key="5">
    <source>
        <dbReference type="Pfam" id="PF00407"/>
    </source>
</evidence>
<dbReference type="InterPro" id="IPR000916">
    <property type="entry name" value="Bet_v_I/MLP"/>
</dbReference>
<dbReference type="GO" id="GO:0009738">
    <property type="term" value="P:abscisic acid-activated signaling pathway"/>
    <property type="evidence" value="ECO:0007669"/>
    <property type="project" value="InterPro"/>
</dbReference>
<gene>
    <name evidence="6" type="ORF">CJ030_MR5G017172</name>
</gene>
<dbReference type="InterPro" id="IPR023393">
    <property type="entry name" value="START-like_dom_sf"/>
</dbReference>
<reference evidence="6 7" key="1">
    <citation type="journal article" date="2019" name="Plant Biotechnol. J.">
        <title>The red bayberry genome and genetic basis of sex determination.</title>
        <authorList>
            <person name="Jia H.M."/>
            <person name="Jia H.J."/>
            <person name="Cai Q.L."/>
            <person name="Wang Y."/>
            <person name="Zhao H.B."/>
            <person name="Yang W.F."/>
            <person name="Wang G.Y."/>
            <person name="Li Y.H."/>
            <person name="Zhan D.L."/>
            <person name="Shen Y.T."/>
            <person name="Niu Q.F."/>
            <person name="Chang L."/>
            <person name="Qiu J."/>
            <person name="Zhao L."/>
            <person name="Xie H.B."/>
            <person name="Fu W.Y."/>
            <person name="Jin J."/>
            <person name="Li X.W."/>
            <person name="Jiao Y."/>
            <person name="Zhou C.C."/>
            <person name="Tu T."/>
            <person name="Chai C.Y."/>
            <person name="Gao J.L."/>
            <person name="Fan L.J."/>
            <person name="van de Weg E."/>
            <person name="Wang J.Y."/>
            <person name="Gao Z.S."/>
        </authorList>
    </citation>
    <scope>NUCLEOTIDE SEQUENCE [LARGE SCALE GENOMIC DNA]</scope>
    <source>
        <tissue evidence="6">Leaves</tissue>
    </source>
</reference>
<dbReference type="GO" id="GO:0010427">
    <property type="term" value="F:abscisic acid binding"/>
    <property type="evidence" value="ECO:0007669"/>
    <property type="project" value="InterPro"/>
</dbReference>
<accession>A0A6A1VLX3</accession>
<dbReference type="EMBL" id="RXIC02000023">
    <property type="protein sequence ID" value="KAB1213909.1"/>
    <property type="molecule type" value="Genomic_DNA"/>
</dbReference>
<dbReference type="Proteomes" id="UP000516437">
    <property type="component" value="Chromosome 5"/>
</dbReference>
<protein>
    <submittedName>
        <fullName evidence="6">Major pollen allergen Bet v 1-M/N</fullName>
    </submittedName>
</protein>
<feature type="domain" description="Bet v I/Major latex protein" evidence="5">
    <location>
        <begin position="79"/>
        <end position="166"/>
    </location>
</feature>
<dbReference type="PANTHER" id="PTHR31213:SF55">
    <property type="entry name" value="STRESS-INDUCED PROTEIN SAM22"/>
    <property type="match status" value="1"/>
</dbReference>
<dbReference type="Gene3D" id="3.30.530.20">
    <property type="match status" value="1"/>
</dbReference>
<dbReference type="PROSITE" id="PS00451">
    <property type="entry name" value="PATHOGENESIS_BETVI"/>
    <property type="match status" value="1"/>
</dbReference>
<dbReference type="SUPFAM" id="SSF55961">
    <property type="entry name" value="Bet v1-like"/>
    <property type="match status" value="1"/>
</dbReference>
<evidence type="ECO:0000256" key="2">
    <source>
        <dbReference type="ARBA" id="ARBA00022821"/>
    </source>
</evidence>
<name>A0A6A1VLX3_9ROSI</name>
<dbReference type="InterPro" id="IPR024949">
    <property type="entry name" value="Bet_v_I_allergen"/>
</dbReference>
<dbReference type="GO" id="GO:0006952">
    <property type="term" value="P:defense response"/>
    <property type="evidence" value="ECO:0007669"/>
    <property type="project" value="UniProtKB-KW"/>
</dbReference>
<dbReference type="PRINTS" id="PR00634">
    <property type="entry name" value="BETALLERGEN"/>
</dbReference>
<proteinExistence type="inferred from homology"/>
<evidence type="ECO:0000256" key="3">
    <source>
        <dbReference type="ARBA" id="ARBA00023265"/>
    </source>
</evidence>
<dbReference type="PANTHER" id="PTHR31213">
    <property type="entry name" value="OS08G0374000 PROTEIN-RELATED"/>
    <property type="match status" value="1"/>
</dbReference>
<evidence type="ECO:0000313" key="6">
    <source>
        <dbReference type="EMBL" id="KAB1213909.1"/>
    </source>
</evidence>
<dbReference type="AlphaFoldDB" id="A0A6A1VLX3"/>
<evidence type="ECO:0000313" key="7">
    <source>
        <dbReference type="Proteomes" id="UP000516437"/>
    </source>
</evidence>
<sequence>MDRVTCEPVTIIVIPPAKLFKAFVLNANNLIRKVAPHAIQKTEILDGDGGPGTIKKITFVEIWFLRFSILAKAGSCSHCKYVKYRMDKVDDANFKYGYSLVEGDALGEVLEKISSETTFVQCPDGGCILKRTSKYFIKGDHEIKNIRKKQVNSGKEKVLFAVEAYLPVHV</sequence>
<dbReference type="GO" id="GO:0005737">
    <property type="term" value="C:cytoplasm"/>
    <property type="evidence" value="ECO:0007669"/>
    <property type="project" value="TreeGrafter"/>
</dbReference>
<dbReference type="GO" id="GO:0038023">
    <property type="term" value="F:signaling receptor activity"/>
    <property type="evidence" value="ECO:0007669"/>
    <property type="project" value="InterPro"/>
</dbReference>